<keyword evidence="2" id="KW-1185">Reference proteome</keyword>
<gene>
    <name evidence="1" type="ORF">DSO57_1019350</name>
</gene>
<proteinExistence type="predicted"/>
<accession>A0ACC2T442</accession>
<reference evidence="1" key="1">
    <citation type="submission" date="2022-04" db="EMBL/GenBank/DDBJ databases">
        <title>Genome of the entomopathogenic fungus Entomophthora muscae.</title>
        <authorList>
            <person name="Elya C."/>
            <person name="Lovett B.R."/>
            <person name="Lee E."/>
            <person name="Macias A.M."/>
            <person name="Hajek A.E."/>
            <person name="De Bivort B.L."/>
            <person name="Kasson M.T."/>
            <person name="De Fine Licht H.H."/>
            <person name="Stajich J.E."/>
        </authorList>
    </citation>
    <scope>NUCLEOTIDE SEQUENCE</scope>
    <source>
        <strain evidence="1">Berkeley</strain>
    </source>
</reference>
<sequence length="591" mass="65910">MSRRPVKCWVEIKLKMPVITTIDNGAVKDPLNALTKENEQSTKPPSSKEDNPPALKITSNFEGSSESHTLMTTGNNVVPRKRGRPRKFPLSQTPQTVVKLKKPKKKANERKDGGLSKTNNAVETQGQSKDGSEKTCLSKQSLNKVSIQHDTLQNSSTQEELLIADDKIKHEALVPKVTHTLSPVDQGSEAIAVNIGQQVKYESGYSLSREEYEIETIMAKRGTGPRLAYLVKWRGFGFSECTWEPKKNLACYENIQAFEEALACMSEGIDTNSCDPGIQGFMDKHGTRTLFWILPKNITDFFLAVSEDPGPAISVVNTVDNEGPPEDFIYINKSLRAENVPPIDPDFIEGCKCSSCLEETIKTCKCFGLSCGVMPYSNDGLLQLPRNHAVYECNMNCSCPRTCPNRVIQRGRSVKLQIFRTSLKGWGVRALERIPKGHFIAEFVGEIITGEEADRRGLEYDAQGRTYIFDLDYNYGPDEACPYSIDAFKYGNITHFINHSCDPNLAIYAALYESSSYDIHNLALFAIKDIDRYEELCYDYSGGVDLPDVHALVSENLSANPTAAEVLPSTQNKKYICHCGANNCRGYIHNY</sequence>
<name>A0ACC2T442_9FUNG</name>
<dbReference type="Proteomes" id="UP001165960">
    <property type="component" value="Unassembled WGS sequence"/>
</dbReference>
<organism evidence="1 2">
    <name type="scientific">Entomophthora muscae</name>
    <dbReference type="NCBI Taxonomy" id="34485"/>
    <lineage>
        <taxon>Eukaryota</taxon>
        <taxon>Fungi</taxon>
        <taxon>Fungi incertae sedis</taxon>
        <taxon>Zoopagomycota</taxon>
        <taxon>Entomophthoromycotina</taxon>
        <taxon>Entomophthoromycetes</taxon>
        <taxon>Entomophthorales</taxon>
        <taxon>Entomophthoraceae</taxon>
        <taxon>Entomophthora</taxon>
    </lineage>
</organism>
<comment type="caution">
    <text evidence="1">The sequence shown here is derived from an EMBL/GenBank/DDBJ whole genome shotgun (WGS) entry which is preliminary data.</text>
</comment>
<evidence type="ECO:0000313" key="2">
    <source>
        <dbReference type="Proteomes" id="UP001165960"/>
    </source>
</evidence>
<protein>
    <submittedName>
        <fullName evidence="1">Uncharacterized protein</fullName>
    </submittedName>
</protein>
<evidence type="ECO:0000313" key="1">
    <source>
        <dbReference type="EMBL" id="KAJ9069350.1"/>
    </source>
</evidence>
<dbReference type="EMBL" id="QTSX02003637">
    <property type="protein sequence ID" value="KAJ9069350.1"/>
    <property type="molecule type" value="Genomic_DNA"/>
</dbReference>